<evidence type="ECO:0000313" key="3">
    <source>
        <dbReference type="Proteomes" id="UP001156389"/>
    </source>
</evidence>
<sequence length="69" mass="7668">MSGEASERDAREEERRARVRAAVVRLVDAAPPLSERQRERLRAILAGWRRPPPPDPPPPDGSGHRDPGP</sequence>
<dbReference type="EMBL" id="JAJAGO010000009">
    <property type="protein sequence ID" value="MCT2592230.1"/>
    <property type="molecule type" value="Genomic_DNA"/>
</dbReference>
<protein>
    <submittedName>
        <fullName evidence="2">Uncharacterized protein</fullName>
    </submittedName>
</protein>
<gene>
    <name evidence="2" type="ORF">LHJ74_20380</name>
</gene>
<feature type="region of interest" description="Disordered" evidence="1">
    <location>
        <begin position="1"/>
        <end position="20"/>
    </location>
</feature>
<reference evidence="2 3" key="1">
    <citation type="submission" date="2021-10" db="EMBL/GenBank/DDBJ databases">
        <title>Streptomyces gossypii sp. nov., isolated from soil collected from cotton field.</title>
        <authorList>
            <person name="Ge X."/>
            <person name="Chen X."/>
            <person name="Liu W."/>
        </authorList>
    </citation>
    <scope>NUCLEOTIDE SEQUENCE [LARGE SCALE GENOMIC DNA]</scope>
    <source>
        <strain evidence="2 3">N2-109</strain>
    </source>
</reference>
<keyword evidence="3" id="KW-1185">Reference proteome</keyword>
<feature type="region of interest" description="Disordered" evidence="1">
    <location>
        <begin position="27"/>
        <end position="69"/>
    </location>
</feature>
<evidence type="ECO:0000313" key="2">
    <source>
        <dbReference type="EMBL" id="MCT2592230.1"/>
    </source>
</evidence>
<dbReference type="RefSeq" id="WP_260219551.1">
    <property type="nucleotide sequence ID" value="NZ_JAJAGO010000009.1"/>
</dbReference>
<name>A0ABT2JWF0_9ACTN</name>
<feature type="compositionally biased region" description="Pro residues" evidence="1">
    <location>
        <begin position="50"/>
        <end position="60"/>
    </location>
</feature>
<organism evidence="2 3">
    <name type="scientific">Streptomyces gossypii</name>
    <dbReference type="NCBI Taxonomy" id="2883101"/>
    <lineage>
        <taxon>Bacteria</taxon>
        <taxon>Bacillati</taxon>
        <taxon>Actinomycetota</taxon>
        <taxon>Actinomycetes</taxon>
        <taxon>Kitasatosporales</taxon>
        <taxon>Streptomycetaceae</taxon>
        <taxon>Streptomyces</taxon>
    </lineage>
</organism>
<comment type="caution">
    <text evidence="2">The sequence shown here is derived from an EMBL/GenBank/DDBJ whole genome shotgun (WGS) entry which is preliminary data.</text>
</comment>
<feature type="compositionally biased region" description="Basic and acidic residues" evidence="1">
    <location>
        <begin position="1"/>
        <end position="16"/>
    </location>
</feature>
<accession>A0ABT2JWF0</accession>
<proteinExistence type="predicted"/>
<dbReference type="Proteomes" id="UP001156389">
    <property type="component" value="Unassembled WGS sequence"/>
</dbReference>
<evidence type="ECO:0000256" key="1">
    <source>
        <dbReference type="SAM" id="MobiDB-lite"/>
    </source>
</evidence>